<dbReference type="EMBL" id="VSSQ01044653">
    <property type="protein sequence ID" value="MPM98488.1"/>
    <property type="molecule type" value="Genomic_DNA"/>
</dbReference>
<name>A0A645EBJ2_9ZZZZ</name>
<feature type="region of interest" description="Disordered" evidence="1">
    <location>
        <begin position="69"/>
        <end position="94"/>
    </location>
</feature>
<evidence type="ECO:0000313" key="2">
    <source>
        <dbReference type="EMBL" id="MPM98488.1"/>
    </source>
</evidence>
<comment type="caution">
    <text evidence="2">The sequence shown here is derived from an EMBL/GenBank/DDBJ whole genome shotgun (WGS) entry which is preliminary data.</text>
</comment>
<evidence type="ECO:0000256" key="1">
    <source>
        <dbReference type="SAM" id="MobiDB-lite"/>
    </source>
</evidence>
<proteinExistence type="predicted"/>
<gene>
    <name evidence="2" type="ORF">SDC9_145676</name>
</gene>
<protein>
    <submittedName>
        <fullName evidence="2">Uncharacterized protein</fullName>
    </submittedName>
</protein>
<organism evidence="2">
    <name type="scientific">bioreactor metagenome</name>
    <dbReference type="NCBI Taxonomy" id="1076179"/>
    <lineage>
        <taxon>unclassified sequences</taxon>
        <taxon>metagenomes</taxon>
        <taxon>ecological metagenomes</taxon>
    </lineage>
</organism>
<reference evidence="2" key="1">
    <citation type="submission" date="2019-08" db="EMBL/GenBank/DDBJ databases">
        <authorList>
            <person name="Kucharzyk K."/>
            <person name="Murdoch R.W."/>
            <person name="Higgins S."/>
            <person name="Loffler F."/>
        </authorList>
    </citation>
    <scope>NUCLEOTIDE SEQUENCE</scope>
</reference>
<dbReference type="AlphaFoldDB" id="A0A645EBJ2"/>
<accession>A0A645EBJ2</accession>
<sequence>MFVRPGQKERFVAALALITRNRVRRNRAVGVANVQARARIIDWRGDVKSLAFVHVGFLPKIRSKIKTHTAPCKDGTRKQPCAEKPPYFPKDAGA</sequence>